<dbReference type="EMBL" id="JAYWVC010000030">
    <property type="protein sequence ID" value="MED7822807.1"/>
    <property type="molecule type" value="Genomic_DNA"/>
</dbReference>
<name>A0ABU7FF78_9ACTN</name>
<sequence>MLCACLVAGRPPELRGARFAQVALVDGAVGDVVAPRGRLRLVLRVAVEDGGITSYEAIGDPVRLRRLSLTVLDV</sequence>
<dbReference type="RefSeq" id="WP_329507240.1">
    <property type="nucleotide sequence ID" value="NZ_BAAAYZ010000053.1"/>
</dbReference>
<reference evidence="1" key="1">
    <citation type="submission" date="2024-01" db="EMBL/GenBank/DDBJ databases">
        <title>First draft genome sequence data of TA4-1, the type strain of Gram-positive actinobacterium Streptomyces chiangmaiensis.</title>
        <authorList>
            <person name="Yasawong M."/>
            <person name="Nantapong N."/>
        </authorList>
    </citation>
    <scope>NUCLEOTIDE SEQUENCE</scope>
    <source>
        <strain evidence="1">TA4-1</strain>
    </source>
</reference>
<protein>
    <submittedName>
        <fullName evidence="1">Uncharacterized protein</fullName>
    </submittedName>
</protein>
<dbReference type="Proteomes" id="UP001333996">
    <property type="component" value="Unassembled WGS sequence"/>
</dbReference>
<evidence type="ECO:0000313" key="2">
    <source>
        <dbReference type="Proteomes" id="UP001333996"/>
    </source>
</evidence>
<comment type="caution">
    <text evidence="1">The sequence shown here is derived from an EMBL/GenBank/DDBJ whole genome shotgun (WGS) entry which is preliminary data.</text>
</comment>
<organism evidence="1 2">
    <name type="scientific">Streptomyces chiangmaiensis</name>
    <dbReference type="NCBI Taxonomy" id="766497"/>
    <lineage>
        <taxon>Bacteria</taxon>
        <taxon>Bacillati</taxon>
        <taxon>Actinomycetota</taxon>
        <taxon>Actinomycetes</taxon>
        <taxon>Kitasatosporales</taxon>
        <taxon>Streptomycetaceae</taxon>
        <taxon>Streptomyces</taxon>
    </lineage>
</organism>
<keyword evidence="2" id="KW-1185">Reference proteome</keyword>
<evidence type="ECO:0000313" key="1">
    <source>
        <dbReference type="EMBL" id="MED7822807.1"/>
    </source>
</evidence>
<gene>
    <name evidence="1" type="ORF">VXC91_12645</name>
</gene>
<accession>A0ABU7FF78</accession>
<proteinExistence type="predicted"/>